<dbReference type="GO" id="GO:0016491">
    <property type="term" value="F:oxidoreductase activity"/>
    <property type="evidence" value="ECO:0007669"/>
    <property type="project" value="UniProtKB-UniRule"/>
</dbReference>
<name>A0A7C3ASD3_9BACT</name>
<evidence type="ECO:0000256" key="8">
    <source>
        <dbReference type="PIRSR" id="PIRSR000232-1"/>
    </source>
</evidence>
<evidence type="ECO:0000256" key="4">
    <source>
        <dbReference type="ARBA" id="ARBA00022857"/>
    </source>
</evidence>
<dbReference type="InterPro" id="IPR000415">
    <property type="entry name" value="Nitroreductase-like"/>
</dbReference>
<dbReference type="InterPro" id="IPR029479">
    <property type="entry name" value="Nitroreductase"/>
</dbReference>
<accession>A0A7C3ASD3</accession>
<keyword evidence="5 7" id="KW-0560">Oxidoreductase</keyword>
<evidence type="ECO:0000256" key="6">
    <source>
        <dbReference type="ARBA" id="ARBA00023027"/>
    </source>
</evidence>
<dbReference type="InterPro" id="IPR052530">
    <property type="entry name" value="NAD(P)H_nitroreductase"/>
</dbReference>
<dbReference type="EMBL" id="DSID01000619">
    <property type="protein sequence ID" value="HEX71202.1"/>
    <property type="molecule type" value="Genomic_DNA"/>
</dbReference>
<comment type="similarity">
    <text evidence="1 7">Belongs to the nitroreductase family.</text>
</comment>
<dbReference type="InterPro" id="IPR026021">
    <property type="entry name" value="YdjA-like"/>
</dbReference>
<organism evidence="10">
    <name type="scientific">Thermorudis sp</name>
    <dbReference type="NCBI Taxonomy" id="1969470"/>
    <lineage>
        <taxon>Bacteria</taxon>
        <taxon>Pseudomonadati</taxon>
        <taxon>Thermomicrobiota</taxon>
        <taxon>Thermomicrobia</taxon>
        <taxon>Thermomicrobia incertae sedis</taxon>
        <taxon>Thermorudis</taxon>
    </lineage>
</organism>
<dbReference type="Pfam" id="PF00881">
    <property type="entry name" value="Nitroreductase"/>
    <property type="match status" value="1"/>
</dbReference>
<comment type="cofactor">
    <cofactor evidence="8">
        <name>FMN</name>
        <dbReference type="ChEBI" id="CHEBI:58210"/>
    </cofactor>
    <text evidence="8">Binds 1 FMN per subunit.</text>
</comment>
<dbReference type="AlphaFoldDB" id="A0A7C3ASD3"/>
<evidence type="ECO:0000256" key="5">
    <source>
        <dbReference type="ARBA" id="ARBA00023002"/>
    </source>
</evidence>
<evidence type="ECO:0000256" key="1">
    <source>
        <dbReference type="ARBA" id="ARBA00007118"/>
    </source>
</evidence>
<evidence type="ECO:0000256" key="7">
    <source>
        <dbReference type="PIRNR" id="PIRNR000232"/>
    </source>
</evidence>
<feature type="binding site" evidence="8">
    <location>
        <position position="27"/>
    </location>
    <ligand>
        <name>FMN</name>
        <dbReference type="ChEBI" id="CHEBI:58210"/>
        <note>ligand shared between dimeric partners</note>
    </ligand>
</feature>
<reference evidence="10" key="1">
    <citation type="journal article" date="2020" name="mSystems">
        <title>Genome- and Community-Level Interaction Insights into Carbon Utilization and Element Cycling Functions of Hydrothermarchaeota in Hydrothermal Sediment.</title>
        <authorList>
            <person name="Zhou Z."/>
            <person name="Liu Y."/>
            <person name="Xu W."/>
            <person name="Pan J."/>
            <person name="Luo Z.H."/>
            <person name="Li M."/>
        </authorList>
    </citation>
    <scope>NUCLEOTIDE SEQUENCE [LARGE SCALE GENOMIC DNA]</scope>
    <source>
        <strain evidence="10">SpSt-192</strain>
    </source>
</reference>
<dbReference type="EC" id="1.-.-.-" evidence="7"/>
<dbReference type="CDD" id="cd02135">
    <property type="entry name" value="YdjA-like"/>
    <property type="match status" value="1"/>
</dbReference>
<dbReference type="PANTHER" id="PTHR43821">
    <property type="entry name" value="NAD(P)H NITROREDUCTASE YDJA-RELATED"/>
    <property type="match status" value="1"/>
</dbReference>
<evidence type="ECO:0000259" key="9">
    <source>
        <dbReference type="Pfam" id="PF00881"/>
    </source>
</evidence>
<feature type="binding site" description="in other chain" evidence="8">
    <location>
        <begin position="121"/>
        <end position="123"/>
    </location>
    <ligand>
        <name>FMN</name>
        <dbReference type="ChEBI" id="CHEBI:58210"/>
        <note>ligand shared between dimeric partners</note>
    </ligand>
</feature>
<evidence type="ECO:0000256" key="3">
    <source>
        <dbReference type="ARBA" id="ARBA00022643"/>
    </source>
</evidence>
<dbReference type="SUPFAM" id="SSF55469">
    <property type="entry name" value="FMN-dependent nitroreductase-like"/>
    <property type="match status" value="1"/>
</dbReference>
<keyword evidence="6 7" id="KW-0520">NAD</keyword>
<dbReference type="Gene3D" id="3.40.109.10">
    <property type="entry name" value="NADH Oxidase"/>
    <property type="match status" value="1"/>
</dbReference>
<keyword evidence="2 7" id="KW-0285">Flavoprotein</keyword>
<sequence length="175" mass="19431">MPRVRPECPRRELIEQVLEAAVWAPNHHLTQPWRFIVLTGEARRELGEAMARGKVAREREVDPAKLDALRRKPLRAPVIVAVGVIPASRKPEVEIEEICAGAAAIQNLLLAAHGLGLAAIWRTGEAAFDPEVKAFLGLPPDAHLLGFVYLGYPDGEPPQRPRRPAVEVTRWLGWE</sequence>
<evidence type="ECO:0000313" key="10">
    <source>
        <dbReference type="EMBL" id="HEX71202.1"/>
    </source>
</evidence>
<evidence type="ECO:0000256" key="2">
    <source>
        <dbReference type="ARBA" id="ARBA00022630"/>
    </source>
</evidence>
<dbReference type="PIRSF" id="PIRSF000232">
    <property type="entry name" value="YdjA"/>
    <property type="match status" value="1"/>
</dbReference>
<keyword evidence="3 7" id="KW-0288">FMN</keyword>
<protein>
    <recommendedName>
        <fullName evidence="7">Putative NAD(P)H nitroreductase</fullName>
        <ecNumber evidence="7">1.-.-.-</ecNumber>
    </recommendedName>
</protein>
<gene>
    <name evidence="10" type="ORF">ENP13_08180</name>
</gene>
<feature type="domain" description="Nitroreductase" evidence="9">
    <location>
        <begin position="9"/>
        <end position="152"/>
    </location>
</feature>
<keyword evidence="4 7" id="KW-0521">NADP</keyword>
<proteinExistence type="inferred from homology"/>
<dbReference type="PANTHER" id="PTHR43821:SF1">
    <property type="entry name" value="NAD(P)H NITROREDUCTASE YDJA-RELATED"/>
    <property type="match status" value="1"/>
</dbReference>
<comment type="caution">
    <text evidence="10">The sequence shown here is derived from an EMBL/GenBank/DDBJ whole genome shotgun (WGS) entry which is preliminary data.</text>
</comment>